<dbReference type="SMART" id="SM00450">
    <property type="entry name" value="RHOD"/>
    <property type="match status" value="2"/>
</dbReference>
<dbReference type="Pfam" id="PF00581">
    <property type="entry name" value="Rhodanese"/>
    <property type="match status" value="2"/>
</dbReference>
<feature type="domain" description="Rhodanese" evidence="3">
    <location>
        <begin position="63"/>
        <end position="173"/>
    </location>
</feature>
<dbReference type="InterPro" id="IPR001307">
    <property type="entry name" value="Thiosulphate_STrfase_CS"/>
</dbReference>
<dbReference type="CDD" id="cd01448">
    <property type="entry name" value="TST_Repeat_1"/>
    <property type="match status" value="1"/>
</dbReference>
<evidence type="ECO:0000256" key="2">
    <source>
        <dbReference type="RuleBase" id="RU000507"/>
    </source>
</evidence>
<dbReference type="EMBL" id="FNPD01000004">
    <property type="protein sequence ID" value="SDX85467.1"/>
    <property type="molecule type" value="Genomic_DNA"/>
</dbReference>
<accession>A0A1H3F3P3</accession>
<evidence type="ECO:0000313" key="5">
    <source>
        <dbReference type="Proteomes" id="UP000199266"/>
    </source>
</evidence>
<keyword evidence="2 4" id="KW-0808">Transferase</keyword>
<dbReference type="PANTHER" id="PTHR43855">
    <property type="entry name" value="THIOSULFATE SULFURTRANSFERASE"/>
    <property type="match status" value="1"/>
</dbReference>
<dbReference type="AlphaFoldDB" id="A0A1H3F3P3"/>
<dbReference type="PROSITE" id="PS00683">
    <property type="entry name" value="RHODANESE_2"/>
    <property type="match status" value="1"/>
</dbReference>
<dbReference type="RefSeq" id="WP_091460884.1">
    <property type="nucleotide sequence ID" value="NZ_FNPD01000004.1"/>
</dbReference>
<dbReference type="GO" id="GO:0004792">
    <property type="term" value="F:thiosulfate-cyanide sulfurtransferase activity"/>
    <property type="evidence" value="ECO:0007669"/>
    <property type="project" value="InterPro"/>
</dbReference>
<feature type="domain" description="Rhodanese" evidence="3">
    <location>
        <begin position="205"/>
        <end position="319"/>
    </location>
</feature>
<dbReference type="PROSITE" id="PS00380">
    <property type="entry name" value="RHODANESE_1"/>
    <property type="match status" value="1"/>
</dbReference>
<dbReference type="InterPro" id="IPR051126">
    <property type="entry name" value="Thiosulfate_sulfurtransferase"/>
</dbReference>
<organism evidence="4 5">
    <name type="scientific">Acetomicrobium thermoterrenum DSM 13490</name>
    <dbReference type="NCBI Taxonomy" id="1120987"/>
    <lineage>
        <taxon>Bacteria</taxon>
        <taxon>Thermotogati</taxon>
        <taxon>Synergistota</taxon>
        <taxon>Synergistia</taxon>
        <taxon>Synergistales</taxon>
        <taxon>Acetomicrobiaceae</taxon>
        <taxon>Acetomicrobium</taxon>
    </lineage>
</organism>
<evidence type="ECO:0000313" key="4">
    <source>
        <dbReference type="EMBL" id="SDX85467.1"/>
    </source>
</evidence>
<protein>
    <recommendedName>
        <fullName evidence="2">Sulfurtransferase</fullName>
    </recommendedName>
</protein>
<dbReference type="CDD" id="cd01449">
    <property type="entry name" value="TST_Repeat_2"/>
    <property type="match status" value="1"/>
</dbReference>
<dbReference type="InterPro" id="IPR036873">
    <property type="entry name" value="Rhodanese-like_dom_sf"/>
</dbReference>
<evidence type="ECO:0000256" key="1">
    <source>
        <dbReference type="ARBA" id="ARBA00022737"/>
    </source>
</evidence>
<dbReference type="Proteomes" id="UP000199266">
    <property type="component" value="Unassembled WGS sequence"/>
</dbReference>
<keyword evidence="1" id="KW-0677">Repeat</keyword>
<sequence>MKKFGIAILIFVIALVGGMLWYRGRGVEVKSEIELREQEGKYADYANSDIVVSAVRAKEIMEKEEDVLIIDIRRSIAYSLGHIPGAVNVWRPDYSADDDEYPFEGMRCSKEKMEILLGSLGADENTFILLYDDRGDYDAARFWWQLDMYGHNKVALIDGGLDGWKAAGFEVTTSKPEIIPKEFRFKGEMDLQKLATLEDVKEAMSDPDSIILDVRAFNEFTGETLKSGAYRKGRIPGSIWIEYKEALNEDNTFKTADELREIYESRGVTPDKNIIVYCQSGVRSAHTTFVLTQLLGYENVRNYDGSWIEWSYYVELPIETGEPK</sequence>
<evidence type="ECO:0000259" key="3">
    <source>
        <dbReference type="PROSITE" id="PS50206"/>
    </source>
</evidence>
<reference evidence="5" key="1">
    <citation type="submission" date="2016-10" db="EMBL/GenBank/DDBJ databases">
        <authorList>
            <person name="Varghese N."/>
            <person name="Submissions S."/>
        </authorList>
    </citation>
    <scope>NUCLEOTIDE SEQUENCE [LARGE SCALE GENOMIC DNA]</scope>
    <source>
        <strain evidence="5">DSM 13490</strain>
    </source>
</reference>
<dbReference type="SUPFAM" id="SSF52821">
    <property type="entry name" value="Rhodanese/Cell cycle control phosphatase"/>
    <property type="match status" value="2"/>
</dbReference>
<dbReference type="PANTHER" id="PTHR43855:SF1">
    <property type="entry name" value="THIOSULFATE SULFURTRANSFERASE"/>
    <property type="match status" value="1"/>
</dbReference>
<dbReference type="Gene3D" id="3.40.250.10">
    <property type="entry name" value="Rhodanese-like domain"/>
    <property type="match status" value="2"/>
</dbReference>
<keyword evidence="5" id="KW-1185">Reference proteome</keyword>
<name>A0A1H3F3P3_9BACT</name>
<dbReference type="PROSITE" id="PS50206">
    <property type="entry name" value="RHODANESE_3"/>
    <property type="match status" value="2"/>
</dbReference>
<proteinExistence type="predicted"/>
<gene>
    <name evidence="4" type="ORF">SAMN03080603_00889</name>
</gene>
<dbReference type="InterPro" id="IPR001763">
    <property type="entry name" value="Rhodanese-like_dom"/>
</dbReference>
<keyword evidence="4" id="KW-0670">Pyruvate</keyword>